<evidence type="ECO:0008006" key="5">
    <source>
        <dbReference type="Google" id="ProtNLM"/>
    </source>
</evidence>
<dbReference type="InterPro" id="IPR003961">
    <property type="entry name" value="FN3_dom"/>
</dbReference>
<dbReference type="PROSITE" id="PS50125">
    <property type="entry name" value="GUANYLATE_CYCLASE_2"/>
    <property type="match status" value="1"/>
</dbReference>
<dbReference type="InterPro" id="IPR007890">
    <property type="entry name" value="CHASE2"/>
</dbReference>
<dbReference type="GO" id="GO:0035556">
    <property type="term" value="P:intracellular signal transduction"/>
    <property type="evidence" value="ECO:0007669"/>
    <property type="project" value="InterPro"/>
</dbReference>
<dbReference type="AlphaFoldDB" id="A0A381YM63"/>
<dbReference type="InterPro" id="IPR029787">
    <property type="entry name" value="Nucleotide_cyclase"/>
</dbReference>
<name>A0A381YM63_9ZZZZ</name>
<dbReference type="SUPFAM" id="SSF49265">
    <property type="entry name" value="Fibronectin type III"/>
    <property type="match status" value="1"/>
</dbReference>
<feature type="transmembrane region" description="Helical" evidence="1">
    <location>
        <begin position="7"/>
        <end position="27"/>
    </location>
</feature>
<keyword evidence="1" id="KW-0472">Membrane</keyword>
<evidence type="ECO:0000313" key="4">
    <source>
        <dbReference type="EMBL" id="SVA78156.1"/>
    </source>
</evidence>
<feature type="domain" description="Fibronectin type-III" evidence="3">
    <location>
        <begin position="87"/>
        <end position="184"/>
    </location>
</feature>
<dbReference type="EMBL" id="UINC01018577">
    <property type="protein sequence ID" value="SVA78156.1"/>
    <property type="molecule type" value="Genomic_DNA"/>
</dbReference>
<reference evidence="4" key="1">
    <citation type="submission" date="2018-05" db="EMBL/GenBank/DDBJ databases">
        <authorList>
            <person name="Lanie J.A."/>
            <person name="Ng W.-L."/>
            <person name="Kazmierczak K.M."/>
            <person name="Andrzejewski T.M."/>
            <person name="Davidsen T.M."/>
            <person name="Wayne K.J."/>
            <person name="Tettelin H."/>
            <person name="Glass J.I."/>
            <person name="Rusch D."/>
            <person name="Podicherti R."/>
            <person name="Tsui H.-C.T."/>
            <person name="Winkler M.E."/>
        </authorList>
    </citation>
    <scope>NUCLEOTIDE SEQUENCE</scope>
</reference>
<organism evidence="4">
    <name type="scientific">marine metagenome</name>
    <dbReference type="NCBI Taxonomy" id="408172"/>
    <lineage>
        <taxon>unclassified sequences</taxon>
        <taxon>metagenomes</taxon>
        <taxon>ecological metagenomes</taxon>
    </lineage>
</organism>
<feature type="transmembrane region" description="Helical" evidence="1">
    <location>
        <begin position="462"/>
        <end position="480"/>
    </location>
</feature>
<feature type="transmembrane region" description="Helical" evidence="1">
    <location>
        <begin position="517"/>
        <end position="537"/>
    </location>
</feature>
<keyword evidence="1" id="KW-1133">Transmembrane helix</keyword>
<evidence type="ECO:0000259" key="3">
    <source>
        <dbReference type="PROSITE" id="PS50853"/>
    </source>
</evidence>
<evidence type="ECO:0000256" key="1">
    <source>
        <dbReference type="SAM" id="Phobius"/>
    </source>
</evidence>
<feature type="transmembrane region" description="Helical" evidence="1">
    <location>
        <begin position="487"/>
        <end position="505"/>
    </location>
</feature>
<dbReference type="PANTHER" id="PTHR43081:SF1">
    <property type="entry name" value="ADENYLATE CYCLASE, TERMINAL-DIFFERENTIATION SPECIFIC"/>
    <property type="match status" value="1"/>
</dbReference>
<dbReference type="Pfam" id="PF00211">
    <property type="entry name" value="Guanylate_cyc"/>
    <property type="match status" value="1"/>
</dbReference>
<evidence type="ECO:0000259" key="2">
    <source>
        <dbReference type="PROSITE" id="PS50125"/>
    </source>
</evidence>
<dbReference type="Pfam" id="PF05226">
    <property type="entry name" value="CHASE2"/>
    <property type="match status" value="1"/>
</dbReference>
<dbReference type="Gene3D" id="3.30.70.1230">
    <property type="entry name" value="Nucleotide cyclase"/>
    <property type="match status" value="1"/>
</dbReference>
<feature type="domain" description="Guanylate cyclase" evidence="2">
    <location>
        <begin position="579"/>
        <end position="717"/>
    </location>
</feature>
<dbReference type="SMART" id="SM01080">
    <property type="entry name" value="CHASE2"/>
    <property type="match status" value="1"/>
</dbReference>
<dbReference type="InterPro" id="IPR036116">
    <property type="entry name" value="FN3_sf"/>
</dbReference>
<proteinExistence type="predicted"/>
<gene>
    <name evidence="4" type="ORF">METZ01_LOCUS131010</name>
</gene>
<dbReference type="CDD" id="cd07302">
    <property type="entry name" value="CHD"/>
    <property type="match status" value="1"/>
</dbReference>
<dbReference type="GO" id="GO:0006171">
    <property type="term" value="P:cAMP biosynthetic process"/>
    <property type="evidence" value="ECO:0007669"/>
    <property type="project" value="TreeGrafter"/>
</dbReference>
<dbReference type="SMART" id="SM00044">
    <property type="entry name" value="CYCc"/>
    <property type="match status" value="1"/>
</dbReference>
<dbReference type="InterPro" id="IPR050697">
    <property type="entry name" value="Adenylyl/Guanylyl_Cyclase_3/4"/>
</dbReference>
<accession>A0A381YM63</accession>
<keyword evidence="1" id="KW-0812">Transmembrane</keyword>
<sequence length="846" mass="95388">MSDLLKRVLIGAAIGLVVGIIVGWGTYQVGFVNDLLDGYEFQSFDARMRAKVTGVEEQSIDDVVIIDIEQESVRPVEEGGLGRYYNWPQAYHGKLIDVVTSSLQLFWSRPGGDVPPDYYQVFRQAQNDPEAQFEYMGDAYDIMYTVSGKEEWDGYNFAVVSIFPDGSSGDGFFIDSASLIEPKALLFDIIFDPENTYNYDLVNAITSSSPPADEAIAGATQQFLKDNDPARFVTSTLTSQKAYHALVFEQEDSLSFLYRMDSEPEGYDRPGHLIQIPLEDAVKLPTGDRLGNTHVELLSAARRNGSANFPQDEDGIIRRAPTAIYFEGPKHVYPSLVMSAVIDILGIPSDGFDYDFEENLLRLSDTTGTVVREIPIDDAGRMYVNYYGLYKTFYYLPYMYCVNPEMLPPDYWQDKVAIVGASLPGLMDLRNTPVQETFAGVEIHANVMQSLLKNEFVSTTDSNTNLMVILLLSVVLGAVVSIPPKPLWSLPVPILGIAGWVIFTYTQFLGQLLMWDIVRPVIAIGGSYIGFFLYNFLVAEKDKRFLKNTFGTYISPELIDQMYENKEEPQLGGNEGYHTAFFTDIQSFSAFSEKLSAADLVELLNDYLTEMTDILLDNKGTLDKYIGDAIVAFYGAPAPVEDHEYWACFTAVIMQKRLAELREKWQGEGDRWPEIVHNMQNRIGINTGQMVTGNMGSSMRMNYTMMGDTVNLAARLEASAKQYGVYIQVADESYKACKDRFIWRDLDFVIVMGKTEPAQVFELIDVEGEMPDGYDKLLPAYHEALDLYRKQEWKKAIDAFKTSDELEDMFPGRKTNPSQVYIPRCEHYQENPPGDDWDGSWALTKK</sequence>
<dbReference type="SUPFAM" id="SSF55073">
    <property type="entry name" value="Nucleotide cyclase"/>
    <property type="match status" value="1"/>
</dbReference>
<dbReference type="PANTHER" id="PTHR43081">
    <property type="entry name" value="ADENYLATE CYCLASE, TERMINAL-DIFFERENTIATION SPECIFIC-RELATED"/>
    <property type="match status" value="1"/>
</dbReference>
<protein>
    <recommendedName>
        <fullName evidence="5">Guanylate cyclase domain-containing protein</fullName>
    </recommendedName>
</protein>
<dbReference type="PROSITE" id="PS50853">
    <property type="entry name" value="FN3"/>
    <property type="match status" value="1"/>
</dbReference>
<dbReference type="InterPro" id="IPR001054">
    <property type="entry name" value="A/G_cyclase"/>
</dbReference>